<keyword evidence="4 7" id="KW-0812">Transmembrane</keyword>
<feature type="transmembrane region" description="Helical" evidence="7">
    <location>
        <begin position="109"/>
        <end position="131"/>
    </location>
</feature>
<dbReference type="Proteomes" id="UP000646152">
    <property type="component" value="Unassembled WGS sequence"/>
</dbReference>
<dbReference type="InterPro" id="IPR005744">
    <property type="entry name" value="Hy-lIII"/>
</dbReference>
<feature type="transmembrane region" description="Helical" evidence="7">
    <location>
        <begin position="167"/>
        <end position="186"/>
    </location>
</feature>
<keyword evidence="5 7" id="KW-1133">Transmembrane helix</keyword>
<evidence type="ECO:0000256" key="7">
    <source>
        <dbReference type="SAM" id="Phobius"/>
    </source>
</evidence>
<evidence type="ECO:0000313" key="8">
    <source>
        <dbReference type="EMBL" id="GGB37846.1"/>
    </source>
</evidence>
<dbReference type="PANTHER" id="PTHR20855">
    <property type="entry name" value="ADIPOR/PROGESTIN RECEPTOR-RELATED"/>
    <property type="match status" value="1"/>
</dbReference>
<proteinExistence type="inferred from homology"/>
<organism evidence="8 9">
    <name type="scientific">Oceanisphaera marina</name>
    <dbReference type="NCBI Taxonomy" id="2017550"/>
    <lineage>
        <taxon>Bacteria</taxon>
        <taxon>Pseudomonadati</taxon>
        <taxon>Pseudomonadota</taxon>
        <taxon>Gammaproteobacteria</taxon>
        <taxon>Aeromonadales</taxon>
        <taxon>Aeromonadaceae</taxon>
        <taxon>Oceanisphaera</taxon>
    </lineage>
</organism>
<accession>A0ABQ1IH65</accession>
<feature type="transmembrane region" description="Helical" evidence="7">
    <location>
        <begin position="84"/>
        <end position="103"/>
    </location>
</feature>
<evidence type="ECO:0000256" key="6">
    <source>
        <dbReference type="ARBA" id="ARBA00023136"/>
    </source>
</evidence>
<comment type="similarity">
    <text evidence="2">Belongs to the UPF0073 (Hly-III) family.</text>
</comment>
<keyword evidence="3" id="KW-1003">Cell membrane</keyword>
<evidence type="ECO:0000256" key="2">
    <source>
        <dbReference type="ARBA" id="ARBA00008488"/>
    </source>
</evidence>
<feature type="transmembrane region" description="Helical" evidence="7">
    <location>
        <begin position="21"/>
        <end position="42"/>
    </location>
</feature>
<comment type="caution">
    <text evidence="8">The sequence shown here is derived from an EMBL/GenBank/DDBJ whole genome shotgun (WGS) entry which is preliminary data.</text>
</comment>
<dbReference type="PANTHER" id="PTHR20855:SF3">
    <property type="entry name" value="LD03007P"/>
    <property type="match status" value="1"/>
</dbReference>
<dbReference type="InterPro" id="IPR004254">
    <property type="entry name" value="AdipoR/HlyIII-related"/>
</dbReference>
<sequence>MFHRKGYSRHQTRAEETANAISHAVAFVAGVIGTPLLVHRAYITGDAFFIAGASLFAASILFLYLTSALYHGLPVGKAKHAFRVLEHCAIFILIAGTYTPLLLGALNGAWGWSLFGVVWALALMGVLLKIFAQHLPMAFSTTLYLLMGWVILIAFKPLLAAMPLPGIYWLVAGGISYTLGVVFFVFDDHLPFGHFIWHLWVMVGTSCHYVAVYGYGA</sequence>
<reference evidence="9" key="1">
    <citation type="journal article" date="2019" name="Int. J. Syst. Evol. Microbiol.">
        <title>The Global Catalogue of Microorganisms (GCM) 10K type strain sequencing project: providing services to taxonomists for standard genome sequencing and annotation.</title>
        <authorList>
            <consortium name="The Broad Institute Genomics Platform"/>
            <consortium name="The Broad Institute Genome Sequencing Center for Infectious Disease"/>
            <person name="Wu L."/>
            <person name="Ma J."/>
        </authorList>
    </citation>
    <scope>NUCLEOTIDE SEQUENCE [LARGE SCALE GENOMIC DNA]</scope>
    <source>
        <strain evidence="9">CGMCC 1.15923</strain>
    </source>
</reference>
<evidence type="ECO:0000313" key="9">
    <source>
        <dbReference type="Proteomes" id="UP000646152"/>
    </source>
</evidence>
<keyword evidence="6 7" id="KW-0472">Membrane</keyword>
<evidence type="ECO:0000256" key="4">
    <source>
        <dbReference type="ARBA" id="ARBA00022692"/>
    </source>
</evidence>
<evidence type="ECO:0000256" key="5">
    <source>
        <dbReference type="ARBA" id="ARBA00022989"/>
    </source>
</evidence>
<dbReference type="EMBL" id="BMKE01000005">
    <property type="protein sequence ID" value="GGB37846.1"/>
    <property type="molecule type" value="Genomic_DNA"/>
</dbReference>
<feature type="transmembrane region" description="Helical" evidence="7">
    <location>
        <begin position="48"/>
        <end position="72"/>
    </location>
</feature>
<dbReference type="RefSeq" id="WP_188628888.1">
    <property type="nucleotide sequence ID" value="NZ_BMKE01000005.1"/>
</dbReference>
<protein>
    <submittedName>
        <fullName evidence="8">Hemolysin</fullName>
    </submittedName>
</protein>
<feature type="transmembrane region" description="Helical" evidence="7">
    <location>
        <begin position="143"/>
        <end position="161"/>
    </location>
</feature>
<name>A0ABQ1IH65_9GAMM</name>
<evidence type="ECO:0000256" key="1">
    <source>
        <dbReference type="ARBA" id="ARBA00004651"/>
    </source>
</evidence>
<evidence type="ECO:0000256" key="3">
    <source>
        <dbReference type="ARBA" id="ARBA00022475"/>
    </source>
</evidence>
<keyword evidence="9" id="KW-1185">Reference proteome</keyword>
<dbReference type="NCBIfam" id="TIGR01065">
    <property type="entry name" value="hlyIII"/>
    <property type="match status" value="1"/>
</dbReference>
<dbReference type="Pfam" id="PF03006">
    <property type="entry name" value="HlyIII"/>
    <property type="match status" value="1"/>
</dbReference>
<gene>
    <name evidence="8" type="ORF">GCM10011502_08850</name>
</gene>
<feature type="transmembrane region" description="Helical" evidence="7">
    <location>
        <begin position="195"/>
        <end position="215"/>
    </location>
</feature>
<comment type="subcellular location">
    <subcellularLocation>
        <location evidence="1">Cell membrane</location>
        <topology evidence="1">Multi-pass membrane protein</topology>
    </subcellularLocation>
</comment>